<protein>
    <submittedName>
        <fullName evidence="2">Uncharacterized protein</fullName>
    </submittedName>
</protein>
<organism evidence="2 3">
    <name type="scientific">Tianweitania sediminis</name>
    <dbReference type="NCBI Taxonomy" id="1502156"/>
    <lineage>
        <taxon>Bacteria</taxon>
        <taxon>Pseudomonadati</taxon>
        <taxon>Pseudomonadota</taxon>
        <taxon>Alphaproteobacteria</taxon>
        <taxon>Hyphomicrobiales</taxon>
        <taxon>Phyllobacteriaceae</taxon>
        <taxon>Tianweitania</taxon>
    </lineage>
</organism>
<reference evidence="2" key="1">
    <citation type="submission" date="2021-03" db="EMBL/GenBank/DDBJ databases">
        <title>Genome sequencing and assembly of Tianweitania sediminis.</title>
        <authorList>
            <person name="Chhetri G."/>
        </authorList>
    </citation>
    <scope>NUCLEOTIDE SEQUENCE</scope>
    <source>
        <strain evidence="2">Z8</strain>
    </source>
</reference>
<dbReference type="RefSeq" id="WP_209333535.1">
    <property type="nucleotide sequence ID" value="NZ_JAGIYY010000001.1"/>
</dbReference>
<comment type="caution">
    <text evidence="2">The sequence shown here is derived from an EMBL/GenBank/DDBJ whole genome shotgun (WGS) entry which is preliminary data.</text>
</comment>
<accession>A0A8J7R086</accession>
<keyword evidence="3" id="KW-1185">Reference proteome</keyword>
<feature type="compositionally biased region" description="Polar residues" evidence="1">
    <location>
        <begin position="17"/>
        <end position="42"/>
    </location>
</feature>
<dbReference type="EMBL" id="JAGIYY010000001">
    <property type="protein sequence ID" value="MBP0437536.1"/>
    <property type="molecule type" value="Genomic_DNA"/>
</dbReference>
<dbReference type="Proteomes" id="UP000666240">
    <property type="component" value="Unassembled WGS sequence"/>
</dbReference>
<evidence type="ECO:0000313" key="2">
    <source>
        <dbReference type="EMBL" id="MBP0437536.1"/>
    </source>
</evidence>
<evidence type="ECO:0000256" key="1">
    <source>
        <dbReference type="SAM" id="MobiDB-lite"/>
    </source>
</evidence>
<proteinExistence type="predicted"/>
<dbReference type="AlphaFoldDB" id="A0A8J7R086"/>
<feature type="compositionally biased region" description="Basic and acidic residues" evidence="1">
    <location>
        <begin position="1"/>
        <end position="16"/>
    </location>
</feature>
<feature type="region of interest" description="Disordered" evidence="1">
    <location>
        <begin position="1"/>
        <end position="72"/>
    </location>
</feature>
<name>A0A8J7R086_9HYPH</name>
<gene>
    <name evidence="2" type="ORF">J5Y06_02565</name>
</gene>
<evidence type="ECO:0000313" key="3">
    <source>
        <dbReference type="Proteomes" id="UP000666240"/>
    </source>
</evidence>
<sequence>MEDKRKASQDDSRSGSRQEGASSASSPDVTGQENLTTIQSVDLSLHGDGISHWQDEPDAGGAAKQPQKKNDK</sequence>